<dbReference type="Proteomes" id="UP001273166">
    <property type="component" value="Unassembled WGS sequence"/>
</dbReference>
<evidence type="ECO:0000259" key="4">
    <source>
        <dbReference type="PROSITE" id="PS50103"/>
    </source>
</evidence>
<dbReference type="InterPro" id="IPR057683">
    <property type="entry name" value="DUF7923"/>
</dbReference>
<sequence>MAEFVRRYQSLSAHRDSQEELIKDLILYSESVESSLRAENTNLMSRLRDAELDLEDATRSRRELQQQIQQLEAYHEAALQDSYLKNSNPYVTVLIDGDCLLFKESLIGQGIEGGKKAAYALRAAILEQCGSHASSIEIIAKVYANLAGLCRAMRRDGCSSNESDLKDFSLGFTQAKASFDFVDVGHGKERADNKIRETTKWHLRNSNCKQVILGISHDAGYAPFLDELFQDASLRVRVTVLEGFPTVRELVATGVNILNLNDRLFRSEKLVDKVSLGPTLIPAPSDVRGVAASVTSASILTPSTSIASTPAQVSATTYARAIKNATPPPQITLPMQLKPATASARPSQQPQNPGPRGLDPPLLVSQTALDTIKKRRDNHKLCNNHYLRGPCTKGSACMFEHDYKPTRDELVAIAFLTRLNPCSKGQECDIPDCIYGHHCPSVRDGACTHPFCRFAKEDHPPGTKLRVHRS</sequence>
<accession>A0AAJ0GQ26</accession>
<dbReference type="GO" id="GO:0008270">
    <property type="term" value="F:zinc ion binding"/>
    <property type="evidence" value="ECO:0007669"/>
    <property type="project" value="UniProtKB-KW"/>
</dbReference>
<keyword evidence="2" id="KW-0175">Coiled coil</keyword>
<feature type="region of interest" description="Disordered" evidence="3">
    <location>
        <begin position="338"/>
        <end position="362"/>
    </location>
</feature>
<dbReference type="AlphaFoldDB" id="A0AAJ0GQ26"/>
<keyword evidence="1" id="KW-0863">Zinc-finger</keyword>
<dbReference type="EMBL" id="JAUDZG010000005">
    <property type="protein sequence ID" value="KAK3304063.1"/>
    <property type="molecule type" value="Genomic_DNA"/>
</dbReference>
<dbReference type="Pfam" id="PF25540">
    <property type="entry name" value="DUF7923"/>
    <property type="match status" value="1"/>
</dbReference>
<evidence type="ECO:0000256" key="1">
    <source>
        <dbReference type="PROSITE-ProRule" id="PRU00723"/>
    </source>
</evidence>
<keyword evidence="1" id="KW-0862">Zinc</keyword>
<comment type="caution">
    <text evidence="5">The sequence shown here is derived from an EMBL/GenBank/DDBJ whole genome shotgun (WGS) entry which is preliminary data.</text>
</comment>
<reference evidence="5" key="2">
    <citation type="submission" date="2023-06" db="EMBL/GenBank/DDBJ databases">
        <authorList>
            <consortium name="Lawrence Berkeley National Laboratory"/>
            <person name="Mondo S.J."/>
            <person name="Hensen N."/>
            <person name="Bonometti L."/>
            <person name="Westerberg I."/>
            <person name="Brannstrom I.O."/>
            <person name="Guillou S."/>
            <person name="Cros-Aarteil S."/>
            <person name="Calhoun S."/>
            <person name="Haridas S."/>
            <person name="Kuo A."/>
            <person name="Pangilinan J."/>
            <person name="Riley R."/>
            <person name="Labutti K."/>
            <person name="Andreopoulos B."/>
            <person name="Lipzen A."/>
            <person name="Chen C."/>
            <person name="Yanf M."/>
            <person name="Daum C."/>
            <person name="Ng V."/>
            <person name="Clum A."/>
            <person name="Steindorff A."/>
            <person name="Ohm R."/>
            <person name="Martin F."/>
            <person name="Silar P."/>
            <person name="Natvig D."/>
            <person name="Lalanne C."/>
            <person name="Gautier V."/>
            <person name="Ament-Velasquez S.L."/>
            <person name="Kruys A."/>
            <person name="Hutchinson M.I."/>
            <person name="Powell A.J."/>
            <person name="Barry K."/>
            <person name="Miller A.N."/>
            <person name="Grigoriev I.V."/>
            <person name="Debuchy R."/>
            <person name="Gladieux P."/>
            <person name="Thoren M.H."/>
            <person name="Johannesson H."/>
        </authorList>
    </citation>
    <scope>NUCLEOTIDE SEQUENCE</scope>
    <source>
        <strain evidence="5">CBS 333.67</strain>
    </source>
</reference>
<evidence type="ECO:0000256" key="3">
    <source>
        <dbReference type="SAM" id="MobiDB-lite"/>
    </source>
</evidence>
<dbReference type="InterPro" id="IPR057654">
    <property type="entry name" value="Znf-CCCH_tandem"/>
</dbReference>
<dbReference type="Gene3D" id="4.10.1000.10">
    <property type="entry name" value="Zinc finger, CCCH-type"/>
    <property type="match status" value="1"/>
</dbReference>
<gene>
    <name evidence="5" type="ORF">B0T15DRAFT_485833</name>
</gene>
<dbReference type="PANTHER" id="PTHR37543">
    <property type="entry name" value="CCCH ZINC FINGER DNA BINDING PROTEIN (AFU_ORTHOLOGUE AFUA_5G12760)"/>
    <property type="match status" value="1"/>
</dbReference>
<name>A0AAJ0GQ26_9PEZI</name>
<dbReference type="GeneID" id="87885144"/>
<feature type="domain" description="C3H1-type" evidence="4">
    <location>
        <begin position="376"/>
        <end position="404"/>
    </location>
</feature>
<dbReference type="Pfam" id="PF25542">
    <property type="entry name" value="zf-CCCH_12"/>
    <property type="match status" value="1"/>
</dbReference>
<feature type="zinc finger region" description="C3H1-type" evidence="1">
    <location>
        <begin position="376"/>
        <end position="404"/>
    </location>
</feature>
<proteinExistence type="predicted"/>
<reference evidence="5" key="1">
    <citation type="journal article" date="2023" name="Mol. Phylogenet. Evol.">
        <title>Genome-scale phylogeny and comparative genomics of the fungal order Sordariales.</title>
        <authorList>
            <person name="Hensen N."/>
            <person name="Bonometti L."/>
            <person name="Westerberg I."/>
            <person name="Brannstrom I.O."/>
            <person name="Guillou S."/>
            <person name="Cros-Aarteil S."/>
            <person name="Calhoun S."/>
            <person name="Haridas S."/>
            <person name="Kuo A."/>
            <person name="Mondo S."/>
            <person name="Pangilinan J."/>
            <person name="Riley R."/>
            <person name="LaButti K."/>
            <person name="Andreopoulos B."/>
            <person name="Lipzen A."/>
            <person name="Chen C."/>
            <person name="Yan M."/>
            <person name="Daum C."/>
            <person name="Ng V."/>
            <person name="Clum A."/>
            <person name="Steindorff A."/>
            <person name="Ohm R.A."/>
            <person name="Martin F."/>
            <person name="Silar P."/>
            <person name="Natvig D.O."/>
            <person name="Lalanne C."/>
            <person name="Gautier V."/>
            <person name="Ament-Velasquez S.L."/>
            <person name="Kruys A."/>
            <person name="Hutchinson M.I."/>
            <person name="Powell A.J."/>
            <person name="Barry K."/>
            <person name="Miller A.N."/>
            <person name="Grigoriev I.V."/>
            <person name="Debuchy R."/>
            <person name="Gladieux P."/>
            <person name="Hiltunen Thoren M."/>
            <person name="Johannesson H."/>
        </authorList>
    </citation>
    <scope>NUCLEOTIDE SEQUENCE</scope>
    <source>
        <strain evidence="5">CBS 333.67</strain>
    </source>
</reference>
<feature type="coiled-coil region" evidence="2">
    <location>
        <begin position="40"/>
        <end position="81"/>
    </location>
</feature>
<dbReference type="InterPro" id="IPR000571">
    <property type="entry name" value="Znf_CCCH"/>
</dbReference>
<keyword evidence="1" id="KW-0479">Metal-binding</keyword>
<evidence type="ECO:0000256" key="2">
    <source>
        <dbReference type="SAM" id="Coils"/>
    </source>
</evidence>
<protein>
    <recommendedName>
        <fullName evidence="4">C3H1-type domain-containing protein</fullName>
    </recommendedName>
</protein>
<evidence type="ECO:0000313" key="5">
    <source>
        <dbReference type="EMBL" id="KAK3304063.1"/>
    </source>
</evidence>
<keyword evidence="6" id="KW-1185">Reference proteome</keyword>
<dbReference type="RefSeq" id="XP_062719843.1">
    <property type="nucleotide sequence ID" value="XM_062866315.1"/>
</dbReference>
<dbReference type="PANTHER" id="PTHR37543:SF1">
    <property type="entry name" value="CCCH ZINC FINGER DNA BINDING PROTEIN (AFU_ORTHOLOGUE AFUA_5G12760)"/>
    <property type="match status" value="1"/>
</dbReference>
<organism evidence="5 6">
    <name type="scientific">Chaetomium strumarium</name>
    <dbReference type="NCBI Taxonomy" id="1170767"/>
    <lineage>
        <taxon>Eukaryota</taxon>
        <taxon>Fungi</taxon>
        <taxon>Dikarya</taxon>
        <taxon>Ascomycota</taxon>
        <taxon>Pezizomycotina</taxon>
        <taxon>Sordariomycetes</taxon>
        <taxon>Sordariomycetidae</taxon>
        <taxon>Sordariales</taxon>
        <taxon>Chaetomiaceae</taxon>
        <taxon>Chaetomium</taxon>
    </lineage>
</organism>
<evidence type="ECO:0000313" key="6">
    <source>
        <dbReference type="Proteomes" id="UP001273166"/>
    </source>
</evidence>
<dbReference type="Pfam" id="PF25543">
    <property type="entry name" value="zf-CCCH_tandem"/>
    <property type="match status" value="1"/>
</dbReference>
<dbReference type="PROSITE" id="PS50103">
    <property type="entry name" value="ZF_C3H1"/>
    <property type="match status" value="1"/>
</dbReference>